<dbReference type="Pfam" id="PF00440">
    <property type="entry name" value="TetR_N"/>
    <property type="match status" value="1"/>
</dbReference>
<name>A0ABV5XFK2_9NOCA</name>
<sequence>MPPENDVTSTRRRHTTGEATRELLMISAERLFAWHGVEGVTLREIQIQAGQSNSSVITYHFGSKAGLVRALIEFRYKTIDARRTVLLEESRTENNLHDPRTAVWLIVRPLAESIDSGEMFVTFLAKLNENPSALGEYWPRQFEDSTVDVLNQIPLEVLADMPDRIRRGREIQLYNSVLHMLGDHARRQHHISEARLSSYVDGWVGMLTAPVSADTSSLLKTDAAVPRTHRGSTGSAHD</sequence>
<dbReference type="SUPFAM" id="SSF46689">
    <property type="entry name" value="Homeodomain-like"/>
    <property type="match status" value="1"/>
</dbReference>
<dbReference type="InterPro" id="IPR009057">
    <property type="entry name" value="Homeodomain-like_sf"/>
</dbReference>
<feature type="domain" description="HTH tetR-type" evidence="2">
    <location>
        <begin position="28"/>
        <end position="71"/>
    </location>
</feature>
<reference evidence="3 4" key="1">
    <citation type="submission" date="2024-09" db="EMBL/GenBank/DDBJ databases">
        <authorList>
            <person name="Sun Q."/>
            <person name="Mori K."/>
        </authorList>
    </citation>
    <scope>NUCLEOTIDE SEQUENCE [LARGE SCALE GENOMIC DNA]</scope>
    <source>
        <strain evidence="3 4">JCM 11411</strain>
    </source>
</reference>
<evidence type="ECO:0000313" key="3">
    <source>
        <dbReference type="EMBL" id="MFB9781244.1"/>
    </source>
</evidence>
<keyword evidence="4" id="KW-1185">Reference proteome</keyword>
<dbReference type="EMBL" id="JBHMAS010000039">
    <property type="protein sequence ID" value="MFB9781244.1"/>
    <property type="molecule type" value="Genomic_DNA"/>
</dbReference>
<dbReference type="InterPro" id="IPR001647">
    <property type="entry name" value="HTH_TetR"/>
</dbReference>
<evidence type="ECO:0000259" key="2">
    <source>
        <dbReference type="Pfam" id="PF00440"/>
    </source>
</evidence>
<comment type="caution">
    <text evidence="3">The sequence shown here is derived from an EMBL/GenBank/DDBJ whole genome shotgun (WGS) entry which is preliminary data.</text>
</comment>
<evidence type="ECO:0000256" key="1">
    <source>
        <dbReference type="ARBA" id="ARBA00023125"/>
    </source>
</evidence>
<dbReference type="Proteomes" id="UP001589587">
    <property type="component" value="Unassembled WGS sequence"/>
</dbReference>
<gene>
    <name evidence="3" type="ORF">ACFFQ6_16235</name>
</gene>
<dbReference type="Gene3D" id="1.10.357.10">
    <property type="entry name" value="Tetracycline Repressor, domain 2"/>
    <property type="match status" value="1"/>
</dbReference>
<proteinExistence type="predicted"/>
<organism evidence="3 4">
    <name type="scientific">Rhodococcus baikonurensis</name>
    <dbReference type="NCBI Taxonomy" id="172041"/>
    <lineage>
        <taxon>Bacteria</taxon>
        <taxon>Bacillati</taxon>
        <taxon>Actinomycetota</taxon>
        <taxon>Actinomycetes</taxon>
        <taxon>Mycobacteriales</taxon>
        <taxon>Nocardiaceae</taxon>
        <taxon>Rhodococcus</taxon>
        <taxon>Rhodococcus erythropolis group</taxon>
    </lineage>
</organism>
<protein>
    <submittedName>
        <fullName evidence="3">TetR/AcrR family transcriptional regulator</fullName>
    </submittedName>
</protein>
<evidence type="ECO:0000313" key="4">
    <source>
        <dbReference type="Proteomes" id="UP001589587"/>
    </source>
</evidence>
<dbReference type="RefSeq" id="WP_350491505.1">
    <property type="nucleotide sequence ID" value="NZ_JBHMAS010000039.1"/>
</dbReference>
<keyword evidence="1" id="KW-0238">DNA-binding</keyword>
<accession>A0ABV5XFK2</accession>